<reference evidence="3" key="1">
    <citation type="submission" date="2025-08" db="UniProtKB">
        <authorList>
            <consortium name="RefSeq"/>
        </authorList>
    </citation>
    <scope>IDENTIFICATION</scope>
    <source>
        <tissue evidence="3">Gonads</tissue>
    </source>
</reference>
<dbReference type="SUPFAM" id="SSF50182">
    <property type="entry name" value="Sm-like ribonucleoproteins"/>
    <property type="match status" value="1"/>
</dbReference>
<evidence type="ECO:0000313" key="3">
    <source>
        <dbReference type="RefSeq" id="XP_013421788.1"/>
    </source>
</evidence>
<organism evidence="2 3">
    <name type="scientific">Lingula anatina</name>
    <name type="common">Brachiopod</name>
    <name type="synonym">Lingula unguis</name>
    <dbReference type="NCBI Taxonomy" id="7574"/>
    <lineage>
        <taxon>Eukaryota</taxon>
        <taxon>Metazoa</taxon>
        <taxon>Spiralia</taxon>
        <taxon>Lophotrochozoa</taxon>
        <taxon>Brachiopoda</taxon>
        <taxon>Linguliformea</taxon>
        <taxon>Lingulata</taxon>
        <taxon>Lingulida</taxon>
        <taxon>Linguloidea</taxon>
        <taxon>Lingulidae</taxon>
        <taxon>Lingula</taxon>
    </lineage>
</organism>
<dbReference type="OrthoDB" id="10256176at2759"/>
<dbReference type="AlphaFoldDB" id="A0A1S3KGM4"/>
<evidence type="ECO:0000313" key="2">
    <source>
        <dbReference type="Proteomes" id="UP000085678"/>
    </source>
</evidence>
<dbReference type="RefSeq" id="XP_013421788.1">
    <property type="nucleotide sequence ID" value="XM_013566334.1"/>
</dbReference>
<name>A0A1S3KGM4_LINAN</name>
<dbReference type="InterPro" id="IPR001163">
    <property type="entry name" value="Sm_dom_euk/arc"/>
</dbReference>
<dbReference type="InterPro" id="IPR052840">
    <property type="entry name" value="U7_snRNA_Sm-like"/>
</dbReference>
<dbReference type="Gene3D" id="2.30.30.100">
    <property type="match status" value="1"/>
</dbReference>
<dbReference type="SMART" id="SM00651">
    <property type="entry name" value="Sm"/>
    <property type="match status" value="1"/>
</dbReference>
<protein>
    <submittedName>
        <fullName evidence="3">Uncharacterized protein LOC106181832</fullName>
    </submittedName>
</protein>
<accession>A0A1S3KGM4</accession>
<dbReference type="PROSITE" id="PS52002">
    <property type="entry name" value="SM"/>
    <property type="match status" value="1"/>
</dbReference>
<dbReference type="CDD" id="cd01733">
    <property type="entry name" value="LSm10"/>
    <property type="match status" value="1"/>
</dbReference>
<dbReference type="InterPro" id="IPR047575">
    <property type="entry name" value="Sm"/>
</dbReference>
<dbReference type="Pfam" id="PF01423">
    <property type="entry name" value="LSM"/>
    <property type="match status" value="1"/>
</dbReference>
<dbReference type="GO" id="GO:0071254">
    <property type="term" value="C:cytoplasmic U snRNP body"/>
    <property type="evidence" value="ECO:0007669"/>
    <property type="project" value="TreeGrafter"/>
</dbReference>
<gene>
    <name evidence="3" type="primary">LOC106181832</name>
</gene>
<dbReference type="InterPro" id="IPR010920">
    <property type="entry name" value="LSM_dom_sf"/>
</dbReference>
<dbReference type="KEGG" id="lak:106181832"/>
<dbReference type="PANTHER" id="PTHR21196">
    <property type="entry name" value="U7 SNRNA-ASSOCIATED SM-LIKE PROTEIN LSM10"/>
    <property type="match status" value="1"/>
</dbReference>
<dbReference type="GO" id="GO:0071208">
    <property type="term" value="F:histone pre-mRNA DCP binding"/>
    <property type="evidence" value="ECO:0007669"/>
    <property type="project" value="TreeGrafter"/>
</dbReference>
<dbReference type="STRING" id="7574.A0A1S3KGM4"/>
<dbReference type="GO" id="GO:0016604">
    <property type="term" value="C:nuclear body"/>
    <property type="evidence" value="ECO:0007669"/>
    <property type="project" value="TreeGrafter"/>
</dbReference>
<evidence type="ECO:0000259" key="1">
    <source>
        <dbReference type="PROSITE" id="PS52002"/>
    </source>
</evidence>
<dbReference type="InParanoid" id="A0A1S3KGM4"/>
<dbReference type="PANTHER" id="PTHR21196:SF1">
    <property type="entry name" value="U7 SNRNA-ASSOCIATED SM-LIKE PROTEIN LSM10"/>
    <property type="match status" value="1"/>
</dbReference>
<dbReference type="GO" id="GO:0006398">
    <property type="term" value="P:mRNA 3'-end processing by stem-loop binding and cleavage"/>
    <property type="evidence" value="ECO:0007669"/>
    <property type="project" value="TreeGrafter"/>
</dbReference>
<proteinExistence type="predicted"/>
<dbReference type="GO" id="GO:0071209">
    <property type="term" value="F:U7 snRNA binding"/>
    <property type="evidence" value="ECO:0007669"/>
    <property type="project" value="TreeGrafter"/>
</dbReference>
<feature type="domain" description="Sm" evidence="1">
    <location>
        <begin position="16"/>
        <end position="88"/>
    </location>
</feature>
<sequence length="248" mass="27378">MSHTASIRERTKAQNSLVCLLQALEGMETTVELRDESSVKGKITDVDGFMAICMSDVVFTDRHGKVSKLSNFSVQGRNIRFVQVPDEVNMIEAIQKQLASMKGARTMGMQWKKKKETVSWDDLKAARAKKVTIENRAKWSVETQETTHASMSELQVVTQTGSVEVEQVKDCTTNLPITQVGQSINKSDIGNFTGSTELPSTSVTKWFSETSGEDTSNVAIVKENYTNDVSQDFANLQVDPGTGELNKS</sequence>
<dbReference type="GeneID" id="106181832"/>
<dbReference type="Proteomes" id="UP000085678">
    <property type="component" value="Unplaced"/>
</dbReference>
<keyword evidence="2" id="KW-1185">Reference proteome</keyword>